<evidence type="ECO:0000313" key="5">
    <source>
        <dbReference type="EMBL" id="HEW64432.1"/>
    </source>
</evidence>
<gene>
    <name evidence="5" type="ORF">ENO39_05200</name>
</gene>
<dbReference type="GO" id="GO:0002143">
    <property type="term" value="P:tRNA wobble position uridine thiolation"/>
    <property type="evidence" value="ECO:0007669"/>
    <property type="project" value="TreeGrafter"/>
</dbReference>
<evidence type="ECO:0000256" key="2">
    <source>
        <dbReference type="PIRSR" id="PIRSR004976-50"/>
    </source>
</evidence>
<keyword evidence="1" id="KW-0808">Transferase</keyword>
<evidence type="ECO:0000259" key="4">
    <source>
        <dbReference type="Pfam" id="PF22082"/>
    </source>
</evidence>
<dbReference type="Gene3D" id="3.40.50.620">
    <property type="entry name" value="HUPs"/>
    <property type="match status" value="1"/>
</dbReference>
<dbReference type="AlphaFoldDB" id="A0A7C2ZRU7"/>
<dbReference type="InterPro" id="IPR054306">
    <property type="entry name" value="TtuA-like_LIM_N"/>
</dbReference>
<feature type="domain" description="tRNA(Ile)-lysidine/2-thiocytidine synthase N-terminal" evidence="3">
    <location>
        <begin position="50"/>
        <end position="210"/>
    </location>
</feature>
<feature type="binding site" evidence="2">
    <location>
        <position position="22"/>
    </location>
    <ligand>
        <name>Zn(2+)</name>
        <dbReference type="ChEBI" id="CHEBI:29105"/>
        <label>1</label>
    </ligand>
</feature>
<evidence type="ECO:0000256" key="1">
    <source>
        <dbReference type="ARBA" id="ARBA00022679"/>
    </source>
</evidence>
<dbReference type="InterPro" id="IPR035107">
    <property type="entry name" value="tRNA_thiolation_TtcA_Ctu1"/>
</dbReference>
<dbReference type="GO" id="GO:0000049">
    <property type="term" value="F:tRNA binding"/>
    <property type="evidence" value="ECO:0007669"/>
    <property type="project" value="InterPro"/>
</dbReference>
<feature type="domain" description="2-thiouridine synthetase TtuA-like N-terminal LIM" evidence="4">
    <location>
        <begin position="2"/>
        <end position="27"/>
    </location>
</feature>
<keyword evidence="2" id="KW-0479">Metal-binding</keyword>
<protein>
    <submittedName>
        <fullName evidence="5">TIGR00269 family protein</fullName>
    </submittedName>
</protein>
<dbReference type="InterPro" id="IPR000541">
    <property type="entry name" value="Ncs6/Tuc1/Ctu1"/>
</dbReference>
<dbReference type="Pfam" id="PF22082">
    <property type="entry name" value="TtuA_LIM_N"/>
    <property type="match status" value="1"/>
</dbReference>
<dbReference type="PANTHER" id="PTHR11807:SF12">
    <property type="entry name" value="CYTOPLASMIC TRNA 2-THIOLATION PROTEIN 1"/>
    <property type="match status" value="1"/>
</dbReference>
<dbReference type="InterPro" id="IPR014729">
    <property type="entry name" value="Rossmann-like_a/b/a_fold"/>
</dbReference>
<reference evidence="5" key="1">
    <citation type="journal article" date="2020" name="mSystems">
        <title>Genome- and Community-Level Interaction Insights into Carbon Utilization and Element Cycling Functions of Hydrothermarchaeota in Hydrothermal Sediment.</title>
        <authorList>
            <person name="Zhou Z."/>
            <person name="Liu Y."/>
            <person name="Xu W."/>
            <person name="Pan J."/>
            <person name="Luo Z.H."/>
            <person name="Li M."/>
        </authorList>
    </citation>
    <scope>NUCLEOTIDE SEQUENCE [LARGE SCALE GENOMIC DNA]</scope>
    <source>
        <strain evidence="5">SpSt-1261</strain>
    </source>
</reference>
<dbReference type="GO" id="GO:0002144">
    <property type="term" value="C:cytosolic tRNA wobble base thiouridylase complex"/>
    <property type="evidence" value="ECO:0007669"/>
    <property type="project" value="TreeGrafter"/>
</dbReference>
<dbReference type="NCBIfam" id="TIGR00269">
    <property type="entry name" value="TIGR00269 family protein"/>
    <property type="match status" value="1"/>
</dbReference>
<feature type="binding site" evidence="2">
    <location>
        <position position="303"/>
    </location>
    <ligand>
        <name>Zn(2+)</name>
        <dbReference type="ChEBI" id="CHEBI:29105"/>
        <label>2</label>
    </ligand>
</feature>
<dbReference type="PIRSF" id="PIRSF004976">
    <property type="entry name" value="ATPase_YdaO"/>
    <property type="match status" value="1"/>
</dbReference>
<feature type="binding site" evidence="2">
    <location>
        <position position="6"/>
    </location>
    <ligand>
        <name>Zn(2+)</name>
        <dbReference type="ChEBI" id="CHEBI:29105"/>
        <label>1</label>
    </ligand>
</feature>
<accession>A0A7C2ZRU7</accession>
<dbReference type="SUPFAM" id="SSF52402">
    <property type="entry name" value="Adenine nucleotide alpha hydrolases-like"/>
    <property type="match status" value="1"/>
</dbReference>
<dbReference type="PANTHER" id="PTHR11807">
    <property type="entry name" value="ATPASES OF THE PP SUPERFAMILY-RELATED"/>
    <property type="match status" value="1"/>
</dbReference>
<dbReference type="GO" id="GO:0046872">
    <property type="term" value="F:metal ion binding"/>
    <property type="evidence" value="ECO:0007669"/>
    <property type="project" value="UniProtKB-KW"/>
</dbReference>
<dbReference type="Pfam" id="PF01171">
    <property type="entry name" value="ATP_bind_3"/>
    <property type="match status" value="1"/>
</dbReference>
<keyword evidence="2" id="KW-0862">Zinc</keyword>
<organism evidence="5">
    <name type="scientific">Fervidicoccus fontis</name>
    <dbReference type="NCBI Taxonomy" id="683846"/>
    <lineage>
        <taxon>Archaea</taxon>
        <taxon>Thermoproteota</taxon>
        <taxon>Thermoprotei</taxon>
        <taxon>Fervidicoccales</taxon>
        <taxon>Fervidicoccaceae</taxon>
        <taxon>Fervidicoccus</taxon>
    </lineage>
</organism>
<dbReference type="EMBL" id="DSFH01000065">
    <property type="protein sequence ID" value="HEW64432.1"/>
    <property type="molecule type" value="Genomic_DNA"/>
</dbReference>
<feature type="binding site" evidence="2">
    <location>
        <position position="3"/>
    </location>
    <ligand>
        <name>Zn(2+)</name>
        <dbReference type="ChEBI" id="CHEBI:29105"/>
        <label>1</label>
    </ligand>
</feature>
<evidence type="ECO:0000259" key="3">
    <source>
        <dbReference type="Pfam" id="PF01171"/>
    </source>
</evidence>
<proteinExistence type="predicted"/>
<feature type="binding site" evidence="2">
    <location>
        <position position="25"/>
    </location>
    <ligand>
        <name>Zn(2+)</name>
        <dbReference type="ChEBI" id="CHEBI:29105"/>
        <label>1</label>
    </ligand>
</feature>
<feature type="binding site" evidence="2">
    <location>
        <position position="286"/>
    </location>
    <ligand>
        <name>Zn(2+)</name>
        <dbReference type="ChEBI" id="CHEBI:29105"/>
        <label>2</label>
    </ligand>
</feature>
<feature type="binding site" evidence="2">
    <location>
        <position position="300"/>
    </location>
    <ligand>
        <name>Zn(2+)</name>
        <dbReference type="ChEBI" id="CHEBI:29105"/>
        <label>2</label>
    </ligand>
</feature>
<name>A0A7C2ZRU7_9CREN</name>
<feature type="binding site" evidence="2">
    <location>
        <position position="289"/>
    </location>
    <ligand>
        <name>Zn(2+)</name>
        <dbReference type="ChEBI" id="CHEBI:29105"/>
        <label>2</label>
    </ligand>
</feature>
<dbReference type="GO" id="GO:0016740">
    <property type="term" value="F:transferase activity"/>
    <property type="evidence" value="ECO:0007669"/>
    <property type="project" value="UniProtKB-KW"/>
</dbReference>
<comment type="caution">
    <text evidence="5">The sequence shown here is derived from an EMBL/GenBank/DDBJ whole genome shotgun (WGS) entry which is preliminary data.</text>
</comment>
<sequence>MKCSLCGREAVFYQAFTNKYLCRECFIEDVRKRIANEVKDKRMFSERDNLLLAISGGKDSFVLLDAVSHFHPSSKIIALSIVEGIPGYNRQEYIERIKKYTKERGIDTVITSIKEFVGYSLGEIVEKSREMGIELSPCTYCGSLRRRIINVYARELGADRTLTAHNLDDEVQTIFMNILRGDPERLLRQHPLSPKLSDKLVQRVKPLRKIYEYEAAFYAYLLGFKFQETECPYIIYQPTLRARIRHWLYMLEREAPGVELRILEFFDNLLLDRTNKLKELNSLPTCRICGEPTSIGRDVCKLCEMLEKAGIEPKYNYPKHMGKWRAKGEG</sequence>
<dbReference type="Proteomes" id="UP000886076">
    <property type="component" value="Unassembled WGS sequence"/>
</dbReference>
<dbReference type="InterPro" id="IPR011063">
    <property type="entry name" value="TilS/TtcA_N"/>
</dbReference>